<comment type="caution">
    <text evidence="2">The sequence shown here is derived from an EMBL/GenBank/DDBJ whole genome shotgun (WGS) entry which is preliminary data.</text>
</comment>
<name>A0AAV4J2W8_9GAST</name>
<gene>
    <name evidence="2" type="ORF">ElyMa_006814100</name>
</gene>
<reference evidence="2 3" key="1">
    <citation type="journal article" date="2021" name="Elife">
        <title>Chloroplast acquisition without the gene transfer in kleptoplastic sea slugs, Plakobranchus ocellatus.</title>
        <authorList>
            <person name="Maeda T."/>
            <person name="Takahashi S."/>
            <person name="Yoshida T."/>
            <person name="Shimamura S."/>
            <person name="Takaki Y."/>
            <person name="Nagai Y."/>
            <person name="Toyoda A."/>
            <person name="Suzuki Y."/>
            <person name="Arimoto A."/>
            <person name="Ishii H."/>
            <person name="Satoh N."/>
            <person name="Nishiyama T."/>
            <person name="Hasebe M."/>
            <person name="Maruyama T."/>
            <person name="Minagawa J."/>
            <person name="Obokata J."/>
            <person name="Shigenobu S."/>
        </authorList>
    </citation>
    <scope>NUCLEOTIDE SEQUENCE [LARGE SCALE GENOMIC DNA]</scope>
</reference>
<evidence type="ECO:0000313" key="3">
    <source>
        <dbReference type="Proteomes" id="UP000762676"/>
    </source>
</evidence>
<sequence length="128" mass="14443">MPTTSRKRPSKNTCFTVFPLRSGFVDVCVIEWKALSFASAQSDWLALPNTQLEREEKTEGGGSGRPTSKTRSCPRFSKRVYRGPKLERIRGKHGDCGVLLWTNRKALLPVNERDRAPRLGWPAPAMNQ</sequence>
<dbReference type="AlphaFoldDB" id="A0AAV4J2W8"/>
<keyword evidence="3" id="KW-1185">Reference proteome</keyword>
<protein>
    <submittedName>
        <fullName evidence="2">Uncharacterized protein</fullName>
    </submittedName>
</protein>
<proteinExistence type="predicted"/>
<accession>A0AAV4J2W8</accession>
<evidence type="ECO:0000313" key="2">
    <source>
        <dbReference type="EMBL" id="GFS17102.1"/>
    </source>
</evidence>
<dbReference type="Proteomes" id="UP000762676">
    <property type="component" value="Unassembled WGS sequence"/>
</dbReference>
<dbReference type="EMBL" id="BMAT01013642">
    <property type="protein sequence ID" value="GFS17102.1"/>
    <property type="molecule type" value="Genomic_DNA"/>
</dbReference>
<evidence type="ECO:0000256" key="1">
    <source>
        <dbReference type="SAM" id="MobiDB-lite"/>
    </source>
</evidence>
<feature type="region of interest" description="Disordered" evidence="1">
    <location>
        <begin position="49"/>
        <end position="77"/>
    </location>
</feature>
<organism evidence="2 3">
    <name type="scientific">Elysia marginata</name>
    <dbReference type="NCBI Taxonomy" id="1093978"/>
    <lineage>
        <taxon>Eukaryota</taxon>
        <taxon>Metazoa</taxon>
        <taxon>Spiralia</taxon>
        <taxon>Lophotrochozoa</taxon>
        <taxon>Mollusca</taxon>
        <taxon>Gastropoda</taxon>
        <taxon>Heterobranchia</taxon>
        <taxon>Euthyneura</taxon>
        <taxon>Panpulmonata</taxon>
        <taxon>Sacoglossa</taxon>
        <taxon>Placobranchoidea</taxon>
        <taxon>Plakobranchidae</taxon>
        <taxon>Elysia</taxon>
    </lineage>
</organism>